<dbReference type="EMBL" id="PYMA01000013">
    <property type="protein sequence ID" value="PSW18008.1"/>
    <property type="molecule type" value="Genomic_DNA"/>
</dbReference>
<name>A0A2T3NP34_9GAMM</name>
<gene>
    <name evidence="2" type="ORF">C9I98_18100</name>
</gene>
<sequence>MRKHLMVLALLLGSSVSGSLLAQERELGEVFIQESKQTQRLEFIGEGNRPVHNTMVDDHSVNQNMNSSDPTEFGTGVKFNATDDFSISVQAGGELNDLDSLDVDSGSVTFELSY</sequence>
<comment type="caution">
    <text evidence="2">The sequence shown here is derived from an EMBL/GenBank/DDBJ whole genome shotgun (WGS) entry which is preliminary data.</text>
</comment>
<dbReference type="RefSeq" id="WP_036819315.1">
    <property type="nucleotide sequence ID" value="NZ_JGVO01000208.1"/>
</dbReference>
<evidence type="ECO:0000313" key="3">
    <source>
        <dbReference type="Proteomes" id="UP000241771"/>
    </source>
</evidence>
<evidence type="ECO:0000256" key="1">
    <source>
        <dbReference type="SAM" id="SignalP"/>
    </source>
</evidence>
<feature type="chain" id="PRO_5015686741" description="DUF4402 domain-containing protein" evidence="1">
    <location>
        <begin position="23"/>
        <end position="114"/>
    </location>
</feature>
<evidence type="ECO:0008006" key="4">
    <source>
        <dbReference type="Google" id="ProtNLM"/>
    </source>
</evidence>
<evidence type="ECO:0000313" key="2">
    <source>
        <dbReference type="EMBL" id="PSW18008.1"/>
    </source>
</evidence>
<accession>A0A2T3NP34</accession>
<protein>
    <recommendedName>
        <fullName evidence="4">DUF4402 domain-containing protein</fullName>
    </recommendedName>
</protein>
<proteinExistence type="predicted"/>
<keyword evidence="1" id="KW-0732">Signal</keyword>
<organism evidence="2 3">
    <name type="scientific">Photobacterium sanctipauli</name>
    <dbReference type="NCBI Taxonomy" id="1342794"/>
    <lineage>
        <taxon>Bacteria</taxon>
        <taxon>Pseudomonadati</taxon>
        <taxon>Pseudomonadota</taxon>
        <taxon>Gammaproteobacteria</taxon>
        <taxon>Vibrionales</taxon>
        <taxon>Vibrionaceae</taxon>
        <taxon>Photobacterium</taxon>
    </lineage>
</organism>
<feature type="signal peptide" evidence="1">
    <location>
        <begin position="1"/>
        <end position="22"/>
    </location>
</feature>
<dbReference type="Proteomes" id="UP000241771">
    <property type="component" value="Unassembled WGS sequence"/>
</dbReference>
<dbReference type="OrthoDB" id="5816250at2"/>
<dbReference type="AlphaFoldDB" id="A0A2T3NP34"/>
<keyword evidence="3" id="KW-1185">Reference proteome</keyword>
<reference evidence="2 3" key="1">
    <citation type="submission" date="2018-01" db="EMBL/GenBank/DDBJ databases">
        <title>Whole genome sequencing of Histamine producing bacteria.</title>
        <authorList>
            <person name="Butler K."/>
        </authorList>
    </citation>
    <scope>NUCLEOTIDE SEQUENCE [LARGE SCALE GENOMIC DNA]</scope>
    <source>
        <strain evidence="2 3">DSM 100436</strain>
    </source>
</reference>